<accession>A0A3E0WSC0</accession>
<protein>
    <submittedName>
        <fullName evidence="1">Uncharacterized protein</fullName>
    </submittedName>
</protein>
<name>A0A3E0WSC0_9GAMM</name>
<dbReference type="Proteomes" id="UP000256763">
    <property type="component" value="Unassembled WGS sequence"/>
</dbReference>
<comment type="caution">
    <text evidence="1">The sequence shown here is derived from an EMBL/GenBank/DDBJ whole genome shotgun (WGS) entry which is preliminary data.</text>
</comment>
<dbReference type="InterPro" id="IPR047881">
    <property type="entry name" value="LktA_repeat"/>
</dbReference>
<dbReference type="RefSeq" id="WP_116348007.1">
    <property type="nucleotide sequence ID" value="NZ_NFZW01000013.1"/>
</dbReference>
<dbReference type="EMBL" id="NFZW01000013">
    <property type="protein sequence ID" value="RFA35083.1"/>
    <property type="molecule type" value="Genomic_DNA"/>
</dbReference>
<reference evidence="2" key="1">
    <citation type="submission" date="2017-05" db="EMBL/GenBank/DDBJ databases">
        <authorList>
            <person name="Sharma S."/>
            <person name="Sidhu C."/>
            <person name="Pinnaka A.K."/>
        </authorList>
    </citation>
    <scope>NUCLEOTIDE SEQUENCE [LARGE SCALE GENOMIC DNA]</scope>
    <source>
        <strain evidence="2">AK93</strain>
    </source>
</reference>
<gene>
    <name evidence="1" type="ORF">CAL65_13300</name>
</gene>
<organism evidence="1 2">
    <name type="scientific">Alkalilimnicola ehrlichii</name>
    <dbReference type="NCBI Taxonomy" id="351052"/>
    <lineage>
        <taxon>Bacteria</taxon>
        <taxon>Pseudomonadati</taxon>
        <taxon>Pseudomonadota</taxon>
        <taxon>Gammaproteobacteria</taxon>
        <taxon>Chromatiales</taxon>
        <taxon>Ectothiorhodospiraceae</taxon>
        <taxon>Alkalilimnicola</taxon>
    </lineage>
</organism>
<proteinExistence type="predicted"/>
<dbReference type="AlphaFoldDB" id="A0A3E0WSC0"/>
<evidence type="ECO:0000313" key="2">
    <source>
        <dbReference type="Proteomes" id="UP000256763"/>
    </source>
</evidence>
<keyword evidence="2" id="KW-1185">Reference proteome</keyword>
<dbReference type="NCBIfam" id="NF012206">
    <property type="entry name" value="LktA_tand_53"/>
    <property type="match status" value="3"/>
</dbReference>
<sequence>MTTATRAHIGRDATGGSGDADVFALNNVGITAENRDVVRTLGGTASFGLYFAGAGGAIVNYLNSTTDALIDGDDTEITALAQGDAMLVNSGELNRSNANPGPGDDADAVDGMVSEDGDGFAAELEFNPYADLRETQEEVNGVAVRATSVQQVGTVSATGAVSVNPKGSGAVGAAGTVNVVSGATRAIVEGATINGGDLSEADAAQALSIGASSHALTVDYLLAGAGSLVAAGGAVDTSVIDRTTEARLSNADVTTLGQTEVLANSTQQGTAVLLSVAGGGVAAAGTVGAVSLSGDTVAGIEDSTVEAGGVTVDAASQRIINLHSGGIAVGGVAGAGAASVGLIDGTTAAYIRGASEQAEIRTAGAVTVDADTDSRIFNNTAALGAGASGTVAGSAAVNIITNDTLAEVDNTRLHNGSNGAAQSLRINATESVRVDNFAGGGALSLNDLAVGASANVLVAQGRVQAALRDSDVRTSGNVDVEADRSLQAQQITVAGAAGSHFGIGGSAALMLLGNGSTSHDGRDILDELNKDGNGTLAQFEDYGSNDKLGYTLIEYEDPVTGEIVTRDALDGGVLGNDEQASLNESASYDVTGVFGANARDHETIAVIDGGSVRAGNVNVKATESLRALQANGAGGIGGSAGVGASAGMIFSYSNVSAGLDNGASVHANGNVDIRAVSQQLGSDPAIELWTVAGAAGLGAGLGAAVSVATLDQDVNVILNGDITRARDINAQAEESMDIDVKALGAYIGAGAAGAVVAYGERNSSVGTYLFQDRNLTATRDVVLSAESAGSTRVVGQAASGGFVGAGNAAVVVASDDAEVTLDVGQDTRIDAGRDISLLAVNLPELYAESLSVALSGGVSAGASVVTARTTSNTNLDVRNGARLSGRALHLQARSDDRDGRASWTTATAKAQGVVGGQFAGINAAVADAEHHAEVRARVHNGAVVTASDSLTLEAINASSVRAESNGVTVGGLALGGHVANARSNGVTSAVFRGRAELDGRADMVLRGHTETNNFAGSVSGRGGVVAGAAALANTRDNSSTEVILANQGLLFADNLTLDATYLGRFNAQVDSTQAAVVGMSGAWADNRVNAETQVDIGNNATVHARDMDIQARATVRKQNDGERSVRSGSGGVFDAAAARSYTAVSLDTAANVGNRADVQVVGDWTDGSDLVIRAGNVLDIEDSVKLDAGGAVAVALAESIFETPDGLEASVSIGNGATLRAPGDMILAAYTEADINNSVDAKTYGGAGARAALP</sequence>
<evidence type="ECO:0000313" key="1">
    <source>
        <dbReference type="EMBL" id="RFA35083.1"/>
    </source>
</evidence>